<keyword evidence="4" id="KW-0732">Signal</keyword>
<feature type="domain" description="Spore germination protein N-terminal" evidence="9">
    <location>
        <begin position="22"/>
        <end position="190"/>
    </location>
</feature>
<proteinExistence type="inferred from homology"/>
<feature type="domain" description="Spore germination GerAC-like C-terminal" evidence="8">
    <location>
        <begin position="199"/>
        <end position="369"/>
    </location>
</feature>
<evidence type="ECO:0000256" key="4">
    <source>
        <dbReference type="ARBA" id="ARBA00022729"/>
    </source>
</evidence>
<comment type="similarity">
    <text evidence="2">Belongs to the GerABKC lipoprotein family.</text>
</comment>
<evidence type="ECO:0000313" key="10">
    <source>
        <dbReference type="EMBL" id="PFV02856.1"/>
    </source>
</evidence>
<protein>
    <submittedName>
        <fullName evidence="10">Spore gernimation protein GerK</fullName>
    </submittedName>
</protein>
<dbReference type="InterPro" id="IPR008844">
    <property type="entry name" value="Spore_GerAC-like"/>
</dbReference>
<dbReference type="Pfam" id="PF05504">
    <property type="entry name" value="Spore_GerAC"/>
    <property type="match status" value="1"/>
</dbReference>
<dbReference type="Pfam" id="PF25198">
    <property type="entry name" value="Spore_GerAC_N"/>
    <property type="match status" value="1"/>
</dbReference>
<dbReference type="AlphaFoldDB" id="A0A9X7G5T5"/>
<keyword evidence="5" id="KW-0472">Membrane</keyword>
<accession>A0A9X7G5T5</accession>
<dbReference type="NCBIfam" id="TIGR02887">
    <property type="entry name" value="spore_ger_x_C"/>
    <property type="match status" value="1"/>
</dbReference>
<dbReference type="Gene3D" id="3.30.300.210">
    <property type="entry name" value="Nutrient germinant receptor protein C, domain 3"/>
    <property type="match status" value="1"/>
</dbReference>
<comment type="subcellular location">
    <subcellularLocation>
        <location evidence="1">Membrane</location>
        <topology evidence="1">Lipid-anchor</topology>
    </subcellularLocation>
</comment>
<name>A0A9X7G5T5_BACCE</name>
<dbReference type="InterPro" id="IPR057336">
    <property type="entry name" value="GerAC_N"/>
</dbReference>
<reference evidence="10 11" key="1">
    <citation type="submission" date="2017-09" db="EMBL/GenBank/DDBJ databases">
        <title>Large-scale bioinformatics analysis of Bacillus genomes uncovers conserved roles of natural products in bacterial physiology.</title>
        <authorList>
            <consortium name="Agbiome Team Llc"/>
            <person name="Bleich R.M."/>
            <person name="Grubbs K.J."/>
            <person name="Santa Maria K.C."/>
            <person name="Allen S.E."/>
            <person name="Farag S."/>
            <person name="Shank E.A."/>
            <person name="Bowers A."/>
        </authorList>
    </citation>
    <scope>NUCLEOTIDE SEQUENCE [LARGE SCALE GENOMIC DNA]</scope>
    <source>
        <strain evidence="10 11">AFS060282</strain>
    </source>
</reference>
<evidence type="ECO:0000256" key="5">
    <source>
        <dbReference type="ARBA" id="ARBA00023136"/>
    </source>
</evidence>
<dbReference type="GO" id="GO:0016020">
    <property type="term" value="C:membrane"/>
    <property type="evidence" value="ECO:0007669"/>
    <property type="project" value="UniProtKB-SubCell"/>
</dbReference>
<dbReference type="PANTHER" id="PTHR35789:SF1">
    <property type="entry name" value="SPORE GERMINATION PROTEIN B3"/>
    <property type="match status" value="1"/>
</dbReference>
<sequence length="372" mass="42378">MNKPAKLCISLYIFFLSGCWDQNLLRTARLAYSVGYDLDKEDNLIQTVELVSSVSTETSAFKNEIHSAPGHTAEDATDQLKKTVSGDLRYFKYGVHLLGKAIEKKGIYPYLDTSFRNPEHPTSLVKLISVDGISSKVLEKKKIGNILIGEYLKRKVISLEKMSVFPQESIETVFRTMLDPGKDFALPSFKVKGEEIITNGLALFHNDRITGRLPLEQSVLFVLLSNNTGESAHITQKLSNKEASKTIDYVTIDVDTRKIKRKLKITIDKSGKVVVSLKLKLRVNVIEYPKDHLSKMENREKLNGELSQELTKESKKIIARLQKSHCDAFGIGRYLIAYHPNLWKKKDWEKDYTKVKFDPKVEVKMMYSGVYH</sequence>
<evidence type="ECO:0000256" key="2">
    <source>
        <dbReference type="ARBA" id="ARBA00007886"/>
    </source>
</evidence>
<evidence type="ECO:0000256" key="7">
    <source>
        <dbReference type="ARBA" id="ARBA00023288"/>
    </source>
</evidence>
<keyword evidence="3" id="KW-0309">Germination</keyword>
<evidence type="ECO:0000256" key="6">
    <source>
        <dbReference type="ARBA" id="ARBA00023139"/>
    </source>
</evidence>
<gene>
    <name evidence="10" type="ORF">COK98_25865</name>
</gene>
<dbReference type="GO" id="GO:0009847">
    <property type="term" value="P:spore germination"/>
    <property type="evidence" value="ECO:0007669"/>
    <property type="project" value="InterPro"/>
</dbReference>
<keyword evidence="6" id="KW-0564">Palmitate</keyword>
<dbReference type="Proteomes" id="UP000226257">
    <property type="component" value="Unassembled WGS sequence"/>
</dbReference>
<evidence type="ECO:0000259" key="8">
    <source>
        <dbReference type="Pfam" id="PF05504"/>
    </source>
</evidence>
<evidence type="ECO:0000256" key="3">
    <source>
        <dbReference type="ARBA" id="ARBA00022544"/>
    </source>
</evidence>
<dbReference type="InterPro" id="IPR038501">
    <property type="entry name" value="Spore_GerAC_C_sf"/>
</dbReference>
<dbReference type="PROSITE" id="PS51257">
    <property type="entry name" value="PROKAR_LIPOPROTEIN"/>
    <property type="match status" value="1"/>
</dbReference>
<keyword evidence="7" id="KW-0449">Lipoprotein</keyword>
<evidence type="ECO:0000259" key="9">
    <source>
        <dbReference type="Pfam" id="PF25198"/>
    </source>
</evidence>
<dbReference type="InterPro" id="IPR046953">
    <property type="entry name" value="Spore_GerAC-like_C"/>
</dbReference>
<evidence type="ECO:0000256" key="1">
    <source>
        <dbReference type="ARBA" id="ARBA00004635"/>
    </source>
</evidence>
<dbReference type="EMBL" id="NVDQ01000037">
    <property type="protein sequence ID" value="PFV02856.1"/>
    <property type="molecule type" value="Genomic_DNA"/>
</dbReference>
<dbReference type="RefSeq" id="WP_098660157.1">
    <property type="nucleotide sequence ID" value="NZ_NVDQ01000037.1"/>
</dbReference>
<dbReference type="PANTHER" id="PTHR35789">
    <property type="entry name" value="SPORE GERMINATION PROTEIN B3"/>
    <property type="match status" value="1"/>
</dbReference>
<organism evidence="10 11">
    <name type="scientific">Bacillus cereus</name>
    <dbReference type="NCBI Taxonomy" id="1396"/>
    <lineage>
        <taxon>Bacteria</taxon>
        <taxon>Bacillati</taxon>
        <taxon>Bacillota</taxon>
        <taxon>Bacilli</taxon>
        <taxon>Bacillales</taxon>
        <taxon>Bacillaceae</taxon>
        <taxon>Bacillus</taxon>
        <taxon>Bacillus cereus group</taxon>
    </lineage>
</organism>
<comment type="caution">
    <text evidence="10">The sequence shown here is derived from an EMBL/GenBank/DDBJ whole genome shotgun (WGS) entry which is preliminary data.</text>
</comment>
<evidence type="ECO:0000313" key="11">
    <source>
        <dbReference type="Proteomes" id="UP000226257"/>
    </source>
</evidence>